<dbReference type="Proteomes" id="UP000593577">
    <property type="component" value="Unassembled WGS sequence"/>
</dbReference>
<name>A0A7J8XMP0_GOSAI</name>
<organism evidence="1 2">
    <name type="scientific">Gossypium aridum</name>
    <name type="common">American cotton</name>
    <name type="synonym">Erioxylum aridum</name>
    <dbReference type="NCBI Taxonomy" id="34290"/>
    <lineage>
        <taxon>Eukaryota</taxon>
        <taxon>Viridiplantae</taxon>
        <taxon>Streptophyta</taxon>
        <taxon>Embryophyta</taxon>
        <taxon>Tracheophyta</taxon>
        <taxon>Spermatophyta</taxon>
        <taxon>Magnoliopsida</taxon>
        <taxon>eudicotyledons</taxon>
        <taxon>Gunneridae</taxon>
        <taxon>Pentapetalae</taxon>
        <taxon>rosids</taxon>
        <taxon>malvids</taxon>
        <taxon>Malvales</taxon>
        <taxon>Malvaceae</taxon>
        <taxon>Malvoideae</taxon>
        <taxon>Gossypium</taxon>
    </lineage>
</organism>
<protein>
    <submittedName>
        <fullName evidence="1">Uncharacterized protein</fullName>
    </submittedName>
</protein>
<sequence>MHLYGTKSLGTLKAICGKQYLYKGKECK</sequence>
<dbReference type="AlphaFoldDB" id="A0A7J8XMP0"/>
<keyword evidence="2" id="KW-1185">Reference proteome</keyword>
<dbReference type="EMBL" id="JABFAA010000008">
    <property type="protein sequence ID" value="MBA0688591.1"/>
    <property type="molecule type" value="Genomic_DNA"/>
</dbReference>
<evidence type="ECO:0000313" key="1">
    <source>
        <dbReference type="EMBL" id="MBA0688591.1"/>
    </source>
</evidence>
<gene>
    <name evidence="1" type="ORF">Goari_006366</name>
</gene>
<reference evidence="1 2" key="1">
    <citation type="journal article" date="2019" name="Genome Biol. Evol.">
        <title>Insights into the evolution of the New World diploid cottons (Gossypium, subgenus Houzingenia) based on genome sequencing.</title>
        <authorList>
            <person name="Grover C.E."/>
            <person name="Arick M.A. 2nd"/>
            <person name="Thrash A."/>
            <person name="Conover J.L."/>
            <person name="Sanders W.S."/>
            <person name="Peterson D.G."/>
            <person name="Frelichowski J.E."/>
            <person name="Scheffler J.A."/>
            <person name="Scheffler B.E."/>
            <person name="Wendel J.F."/>
        </authorList>
    </citation>
    <scope>NUCLEOTIDE SEQUENCE [LARGE SCALE GENOMIC DNA]</scope>
    <source>
        <strain evidence="1">185</strain>
        <tissue evidence="1">Leaf</tissue>
    </source>
</reference>
<comment type="caution">
    <text evidence="1">The sequence shown here is derived from an EMBL/GenBank/DDBJ whole genome shotgun (WGS) entry which is preliminary data.</text>
</comment>
<accession>A0A7J8XMP0</accession>
<proteinExistence type="predicted"/>
<evidence type="ECO:0000313" key="2">
    <source>
        <dbReference type="Proteomes" id="UP000593577"/>
    </source>
</evidence>